<organism evidence="1 2">
    <name type="scientific">Billgrantia campisalis</name>
    <dbReference type="NCBI Taxonomy" id="74661"/>
    <lineage>
        <taxon>Bacteria</taxon>
        <taxon>Pseudomonadati</taxon>
        <taxon>Pseudomonadota</taxon>
        <taxon>Gammaproteobacteria</taxon>
        <taxon>Oceanospirillales</taxon>
        <taxon>Halomonadaceae</taxon>
        <taxon>Billgrantia</taxon>
    </lineage>
</organism>
<name>A0ABS9PBD9_9GAMM</name>
<dbReference type="EMBL" id="JABFUC010000013">
    <property type="protein sequence ID" value="MCG6659094.1"/>
    <property type="molecule type" value="Genomic_DNA"/>
</dbReference>
<evidence type="ECO:0000313" key="2">
    <source>
        <dbReference type="Proteomes" id="UP000814385"/>
    </source>
</evidence>
<comment type="caution">
    <text evidence="1">The sequence shown here is derived from an EMBL/GenBank/DDBJ whole genome shotgun (WGS) entry which is preliminary data.</text>
</comment>
<keyword evidence="2" id="KW-1185">Reference proteome</keyword>
<accession>A0ABS9PBD9</accession>
<proteinExistence type="predicted"/>
<evidence type="ECO:0000313" key="1">
    <source>
        <dbReference type="EMBL" id="MCG6659094.1"/>
    </source>
</evidence>
<sequence length="130" mass="13661">MKSPFNGSRLVALIAGLVTMALMIPAASAYTIHQLGSLHYAIICEDGTSFSIHSNLDGAVINAPLFCAGHGGIAGGNDGDMTVVRASKELTRDMEACQRSGGQRIKRDVIRCPKSSGLSERGARTGRLSE</sequence>
<protein>
    <submittedName>
        <fullName evidence="1">Uncharacterized protein</fullName>
    </submittedName>
</protein>
<reference evidence="1 2" key="1">
    <citation type="submission" date="2020-05" db="EMBL/GenBank/DDBJ databases">
        <title>Comparative genomic analysis of denitrifying bacteria from Halomonas genus.</title>
        <authorList>
            <person name="Wang L."/>
            <person name="Shao Z."/>
        </authorList>
    </citation>
    <scope>NUCLEOTIDE SEQUENCE [LARGE SCALE GENOMIC DNA]</scope>
    <source>
        <strain evidence="1 2">A4</strain>
    </source>
</reference>
<dbReference type="Proteomes" id="UP000814385">
    <property type="component" value="Unassembled WGS sequence"/>
</dbReference>
<gene>
    <name evidence="1" type="ORF">HOP52_15145</name>
</gene>
<dbReference type="RefSeq" id="WP_238978240.1">
    <property type="nucleotide sequence ID" value="NZ_JABFUC010000013.1"/>
</dbReference>